<evidence type="ECO:0000256" key="1">
    <source>
        <dbReference type="SAM" id="SignalP"/>
    </source>
</evidence>
<dbReference type="PROSITE" id="PS51257">
    <property type="entry name" value="PROKAR_LIPOPROTEIN"/>
    <property type="match status" value="1"/>
</dbReference>
<keyword evidence="4" id="KW-1185">Reference proteome</keyword>
<reference evidence="3" key="1">
    <citation type="submission" date="2021-01" db="EMBL/GenBank/DDBJ databases">
        <title>Modified the classification status of verrucomicrobia.</title>
        <authorList>
            <person name="Feng X."/>
        </authorList>
    </citation>
    <scope>NUCLEOTIDE SEQUENCE</scope>
    <source>
        <strain evidence="3">5K15</strain>
    </source>
</reference>
<sequence>MLRYLALPSLLLISACSQVQPPATVPPQMIAPASAAPSAALPSTTSKPAIVAPVSPPPAPTQSRLPLAYHRSSSNGVTLSLVSFDNRRQQLRVADQPNGLGSRWTTAQGAAATYGGLAAINGGFFTPEGKPLGLLVETSTRRGHLNRSSLGAGVFISNQSRASIVRRETYQKTANSWNAYNLLQTGPMLVENSRSVTGLSKKSSRTRSFIAWDGQNHWAIGYTSACTLDQLAKALAGNSPAGFKIKTAVNLDGGRSSDLWVGSGVRGGGKTHRGFLNKPVRNYLVLINR</sequence>
<organism evidence="3 4">
    <name type="scientific">Oceaniferula flava</name>
    <dbReference type="NCBI Taxonomy" id="2800421"/>
    <lineage>
        <taxon>Bacteria</taxon>
        <taxon>Pseudomonadati</taxon>
        <taxon>Verrucomicrobiota</taxon>
        <taxon>Verrucomicrobiia</taxon>
        <taxon>Verrucomicrobiales</taxon>
        <taxon>Verrucomicrobiaceae</taxon>
        <taxon>Oceaniferula</taxon>
    </lineage>
</organism>
<evidence type="ECO:0000313" key="3">
    <source>
        <dbReference type="EMBL" id="MBK1854573.1"/>
    </source>
</evidence>
<evidence type="ECO:0000313" key="4">
    <source>
        <dbReference type="Proteomes" id="UP000634206"/>
    </source>
</evidence>
<name>A0AAE2SB14_9BACT</name>
<protein>
    <submittedName>
        <fullName evidence="3">Phosphodiester glycosidase family protein</fullName>
    </submittedName>
</protein>
<keyword evidence="3" id="KW-0378">Hydrolase</keyword>
<accession>A0AAE2SB14</accession>
<dbReference type="EMBL" id="JAENIG010000003">
    <property type="protein sequence ID" value="MBK1854573.1"/>
    <property type="molecule type" value="Genomic_DNA"/>
</dbReference>
<dbReference type="RefSeq" id="WP_309489180.1">
    <property type="nucleotide sequence ID" value="NZ_JAENIG010000003.1"/>
</dbReference>
<dbReference type="Proteomes" id="UP000634206">
    <property type="component" value="Unassembled WGS sequence"/>
</dbReference>
<proteinExistence type="predicted"/>
<dbReference type="Pfam" id="PF09992">
    <property type="entry name" value="NAGPA"/>
    <property type="match status" value="1"/>
</dbReference>
<dbReference type="AlphaFoldDB" id="A0AAE2SB14"/>
<gene>
    <name evidence="3" type="ORF">JIN83_06355</name>
</gene>
<evidence type="ECO:0000259" key="2">
    <source>
        <dbReference type="Pfam" id="PF09992"/>
    </source>
</evidence>
<feature type="chain" id="PRO_5042040212" evidence="1">
    <location>
        <begin position="20"/>
        <end position="289"/>
    </location>
</feature>
<feature type="domain" description="Phosphodiester glycosidase" evidence="2">
    <location>
        <begin position="117"/>
        <end position="285"/>
    </location>
</feature>
<feature type="signal peptide" evidence="1">
    <location>
        <begin position="1"/>
        <end position="19"/>
    </location>
</feature>
<keyword evidence="1" id="KW-0732">Signal</keyword>
<dbReference type="GO" id="GO:0016798">
    <property type="term" value="F:hydrolase activity, acting on glycosyl bonds"/>
    <property type="evidence" value="ECO:0007669"/>
    <property type="project" value="UniProtKB-KW"/>
</dbReference>
<keyword evidence="3" id="KW-0326">Glycosidase</keyword>
<comment type="caution">
    <text evidence="3">The sequence shown here is derived from an EMBL/GenBank/DDBJ whole genome shotgun (WGS) entry which is preliminary data.</text>
</comment>
<dbReference type="InterPro" id="IPR018711">
    <property type="entry name" value="NAGPA"/>
</dbReference>